<evidence type="ECO:0000313" key="2">
    <source>
        <dbReference type="EMBL" id="KAK1340251.1"/>
    </source>
</evidence>
<name>A0AA40I0C0_CNENI</name>
<gene>
    <name evidence="2" type="ORF">QTO34_018817</name>
</gene>
<dbReference type="Proteomes" id="UP001177744">
    <property type="component" value="Unassembled WGS sequence"/>
</dbReference>
<dbReference type="EMBL" id="JAULJE010000008">
    <property type="protein sequence ID" value="KAK1340251.1"/>
    <property type="molecule type" value="Genomic_DNA"/>
</dbReference>
<organism evidence="2 3">
    <name type="scientific">Cnephaeus nilssonii</name>
    <name type="common">Northern bat</name>
    <name type="synonym">Eptesicus nilssonii</name>
    <dbReference type="NCBI Taxonomy" id="3371016"/>
    <lineage>
        <taxon>Eukaryota</taxon>
        <taxon>Metazoa</taxon>
        <taxon>Chordata</taxon>
        <taxon>Craniata</taxon>
        <taxon>Vertebrata</taxon>
        <taxon>Euteleostomi</taxon>
        <taxon>Mammalia</taxon>
        <taxon>Eutheria</taxon>
        <taxon>Laurasiatheria</taxon>
        <taxon>Chiroptera</taxon>
        <taxon>Yangochiroptera</taxon>
        <taxon>Vespertilionidae</taxon>
        <taxon>Cnephaeus</taxon>
    </lineage>
</organism>
<feature type="region of interest" description="Disordered" evidence="1">
    <location>
        <begin position="1"/>
        <end position="37"/>
    </location>
</feature>
<evidence type="ECO:0000313" key="3">
    <source>
        <dbReference type="Proteomes" id="UP001177744"/>
    </source>
</evidence>
<dbReference type="AlphaFoldDB" id="A0AA40I0C0"/>
<reference evidence="2" key="1">
    <citation type="submission" date="2023-06" db="EMBL/GenBank/DDBJ databases">
        <title>Reference genome for the Northern bat (Eptesicus nilssonii), a most northern bat species.</title>
        <authorList>
            <person name="Laine V.N."/>
            <person name="Pulliainen A.T."/>
            <person name="Lilley T.M."/>
        </authorList>
    </citation>
    <scope>NUCLEOTIDE SEQUENCE</scope>
    <source>
        <strain evidence="2">BLF_Eptnil</strain>
        <tissue evidence="2">Kidney</tissue>
    </source>
</reference>
<comment type="caution">
    <text evidence="2">The sequence shown here is derived from an EMBL/GenBank/DDBJ whole genome shotgun (WGS) entry which is preliminary data.</text>
</comment>
<accession>A0AA40I0C0</accession>
<keyword evidence="3" id="KW-1185">Reference proteome</keyword>
<protein>
    <submittedName>
        <fullName evidence="2">Uncharacterized protein</fullName>
    </submittedName>
</protein>
<sequence>MRPTERAGLTTRHLPGTADPSQEYNLRDLSSSEDERKRQTLNLTERMPAALTSTAFNIYASLVLTLSSKSSSSHAFSRTESPLAAATSVLALASS</sequence>
<proteinExistence type="predicted"/>
<evidence type="ECO:0000256" key="1">
    <source>
        <dbReference type="SAM" id="MobiDB-lite"/>
    </source>
</evidence>